<dbReference type="AlphaFoldDB" id="A0AAV7QMR8"/>
<feature type="region of interest" description="Disordered" evidence="1">
    <location>
        <begin position="1"/>
        <end position="31"/>
    </location>
</feature>
<reference evidence="2" key="1">
    <citation type="journal article" date="2022" name="bioRxiv">
        <title>Sequencing and chromosome-scale assembly of the giantPleurodeles waltlgenome.</title>
        <authorList>
            <person name="Brown T."/>
            <person name="Elewa A."/>
            <person name="Iarovenko S."/>
            <person name="Subramanian E."/>
            <person name="Araus A.J."/>
            <person name="Petzold A."/>
            <person name="Susuki M."/>
            <person name="Suzuki K.-i.T."/>
            <person name="Hayashi T."/>
            <person name="Toyoda A."/>
            <person name="Oliveira C."/>
            <person name="Osipova E."/>
            <person name="Leigh N.D."/>
            <person name="Simon A."/>
            <person name="Yun M.H."/>
        </authorList>
    </citation>
    <scope>NUCLEOTIDE SEQUENCE</scope>
    <source>
        <strain evidence="2">20211129_DDA</strain>
        <tissue evidence="2">Liver</tissue>
    </source>
</reference>
<evidence type="ECO:0000313" key="3">
    <source>
        <dbReference type="Proteomes" id="UP001066276"/>
    </source>
</evidence>
<keyword evidence="3" id="KW-1185">Reference proteome</keyword>
<proteinExistence type="predicted"/>
<dbReference type="EMBL" id="JANPWB010000010">
    <property type="protein sequence ID" value="KAJ1141024.1"/>
    <property type="molecule type" value="Genomic_DNA"/>
</dbReference>
<evidence type="ECO:0000256" key="1">
    <source>
        <dbReference type="SAM" id="MobiDB-lite"/>
    </source>
</evidence>
<sequence>MEERGSLGDGQRPGLEWAVRSGRTDRGSSRQRYRMVSGRLLSGATPADGGYAGEQYIMLAPLPQRQTRLGGPREDLSTLATAEEPSRAEILGVPRDDDQVSDGTLLEFRIVLYMGGVNEITELCWVGIQAQEY</sequence>
<dbReference type="Proteomes" id="UP001066276">
    <property type="component" value="Chromosome 6"/>
</dbReference>
<accession>A0AAV7QMR8</accession>
<gene>
    <name evidence="2" type="ORF">NDU88_007361</name>
</gene>
<comment type="caution">
    <text evidence="2">The sequence shown here is derived from an EMBL/GenBank/DDBJ whole genome shotgun (WGS) entry which is preliminary data.</text>
</comment>
<protein>
    <submittedName>
        <fullName evidence="2">Uncharacterized protein</fullName>
    </submittedName>
</protein>
<organism evidence="2 3">
    <name type="scientific">Pleurodeles waltl</name>
    <name type="common">Iberian ribbed newt</name>
    <dbReference type="NCBI Taxonomy" id="8319"/>
    <lineage>
        <taxon>Eukaryota</taxon>
        <taxon>Metazoa</taxon>
        <taxon>Chordata</taxon>
        <taxon>Craniata</taxon>
        <taxon>Vertebrata</taxon>
        <taxon>Euteleostomi</taxon>
        <taxon>Amphibia</taxon>
        <taxon>Batrachia</taxon>
        <taxon>Caudata</taxon>
        <taxon>Salamandroidea</taxon>
        <taxon>Salamandridae</taxon>
        <taxon>Pleurodelinae</taxon>
        <taxon>Pleurodeles</taxon>
    </lineage>
</organism>
<evidence type="ECO:0000313" key="2">
    <source>
        <dbReference type="EMBL" id="KAJ1141024.1"/>
    </source>
</evidence>
<name>A0AAV7QMR8_PLEWA</name>